<proteinExistence type="predicted"/>
<dbReference type="Proteomes" id="UP000826573">
    <property type="component" value="Unassembled WGS sequence"/>
</dbReference>
<reference evidence="1 2" key="1">
    <citation type="submission" date="2021-08" db="EMBL/GenBank/DDBJ databases">
        <title>The highly contiguous genome resource for Trichoderma semiorbis FJ059, a fungal antagonistic to plant pathogens.</title>
        <authorList>
            <person name="Liu T."/>
        </authorList>
    </citation>
    <scope>NUCLEOTIDE SEQUENCE [LARGE SCALE GENOMIC DNA]</scope>
    <source>
        <strain evidence="1 2">FJ059</strain>
    </source>
</reference>
<gene>
    <name evidence="1" type="ORF">TsFJ059_002184</name>
</gene>
<name>A0A9P8HFZ6_9HYPO</name>
<dbReference type="EMBL" id="JAIMJC010000003">
    <property type="protein sequence ID" value="KAH0527158.1"/>
    <property type="molecule type" value="Genomic_DNA"/>
</dbReference>
<dbReference type="AlphaFoldDB" id="A0A9P8HFZ6"/>
<keyword evidence="2" id="KW-1185">Reference proteome</keyword>
<sequence length="98" mass="10720">MTLMTATQLFPRGTPYKEIRSHKDGAALAPSLPTTGPLRQSLGIVEMQLVVMAGDSEVDRAASATGEWDLPSSFVPTRLEGQRQILRHRTTTAPLYIL</sequence>
<protein>
    <submittedName>
        <fullName evidence="1">Uncharacterized protein</fullName>
    </submittedName>
</protein>
<comment type="caution">
    <text evidence="1">The sequence shown here is derived from an EMBL/GenBank/DDBJ whole genome shotgun (WGS) entry which is preliminary data.</text>
</comment>
<organism evidence="1 2">
    <name type="scientific">Trichoderma semiorbis</name>
    <dbReference type="NCBI Taxonomy" id="1491008"/>
    <lineage>
        <taxon>Eukaryota</taxon>
        <taxon>Fungi</taxon>
        <taxon>Dikarya</taxon>
        <taxon>Ascomycota</taxon>
        <taxon>Pezizomycotina</taxon>
        <taxon>Sordariomycetes</taxon>
        <taxon>Hypocreomycetidae</taxon>
        <taxon>Hypocreales</taxon>
        <taxon>Hypocreaceae</taxon>
        <taxon>Trichoderma</taxon>
    </lineage>
</organism>
<accession>A0A9P8HFZ6</accession>
<evidence type="ECO:0000313" key="1">
    <source>
        <dbReference type="EMBL" id="KAH0527158.1"/>
    </source>
</evidence>
<evidence type="ECO:0000313" key="2">
    <source>
        <dbReference type="Proteomes" id="UP000826573"/>
    </source>
</evidence>